<proteinExistence type="predicted"/>
<gene>
    <name evidence="1" type="ORF">SAMN02745123_01607</name>
</gene>
<reference evidence="2" key="1">
    <citation type="submission" date="2016-11" db="EMBL/GenBank/DDBJ databases">
        <authorList>
            <person name="Varghese N."/>
            <person name="Submissions S."/>
        </authorList>
    </citation>
    <scope>NUCLEOTIDE SEQUENCE [LARGE SCALE GENOMIC DNA]</scope>
    <source>
        <strain evidence="2">DSM 10349</strain>
    </source>
</reference>
<dbReference type="AlphaFoldDB" id="A0A1M6RTH1"/>
<dbReference type="Proteomes" id="UP000183997">
    <property type="component" value="Unassembled WGS sequence"/>
</dbReference>
<evidence type="ECO:0000313" key="1">
    <source>
        <dbReference type="EMBL" id="SHK35658.1"/>
    </source>
</evidence>
<sequence length="66" mass="7362">MTGIGGTSLSQQNITITLPPILIEMLESEAARQNKDMSETLRGILISYFNQRSLEDNINKSVFSMD</sequence>
<dbReference type="EMBL" id="FRAR01000011">
    <property type="protein sequence ID" value="SHK35658.1"/>
    <property type="molecule type" value="Genomic_DNA"/>
</dbReference>
<keyword evidence="2" id="KW-1185">Reference proteome</keyword>
<organism evidence="1 2">
    <name type="scientific">Desulforamulus aeronauticus DSM 10349</name>
    <dbReference type="NCBI Taxonomy" id="1121421"/>
    <lineage>
        <taxon>Bacteria</taxon>
        <taxon>Bacillati</taxon>
        <taxon>Bacillota</taxon>
        <taxon>Clostridia</taxon>
        <taxon>Eubacteriales</taxon>
        <taxon>Peptococcaceae</taxon>
        <taxon>Desulforamulus</taxon>
    </lineage>
</organism>
<accession>A0A1M6RTH1</accession>
<dbReference type="STRING" id="1121421.SAMN02745123_01607"/>
<name>A0A1M6RTH1_9FIRM</name>
<protein>
    <submittedName>
        <fullName evidence="1">Uncharacterized protein</fullName>
    </submittedName>
</protein>
<evidence type="ECO:0000313" key="2">
    <source>
        <dbReference type="Proteomes" id="UP000183997"/>
    </source>
</evidence>